<protein>
    <submittedName>
        <fullName evidence="1">HAUS6 protein</fullName>
    </submittedName>
</protein>
<dbReference type="Proteomes" id="UP000653271">
    <property type="component" value="Unassembled WGS sequence"/>
</dbReference>
<keyword evidence="2" id="KW-1185">Reference proteome</keyword>
<dbReference type="GO" id="GO:1990498">
    <property type="term" value="C:mitotic spindle microtubule"/>
    <property type="evidence" value="ECO:0007669"/>
    <property type="project" value="TreeGrafter"/>
</dbReference>
<dbReference type="GO" id="GO:0051225">
    <property type="term" value="P:spindle assembly"/>
    <property type="evidence" value="ECO:0007669"/>
    <property type="project" value="InterPro"/>
</dbReference>
<dbReference type="PANTHER" id="PTHR16151">
    <property type="entry name" value="HAUS AUGMIN-LIKE COMPLEX SUBUNIT 6"/>
    <property type="match status" value="1"/>
</dbReference>
<evidence type="ECO:0000313" key="1">
    <source>
        <dbReference type="EMBL" id="NWH72448.1"/>
    </source>
</evidence>
<gene>
    <name evidence="1" type="primary">Haus6</name>
    <name evidence="1" type="ORF">PIACAY_R15373</name>
</gene>
<dbReference type="GO" id="GO:0070652">
    <property type="term" value="C:HAUS complex"/>
    <property type="evidence" value="ECO:0007669"/>
    <property type="project" value="InterPro"/>
</dbReference>
<sequence>ASAYRMKQNDQNVNGKMERIQKVRSMWTLIMEMLTSLKREKELVDSVLDIPENCADQCILDGKKVVLRVPQLLVCRLERGIHQHYIGNAYEGENLNFLTVVQLLNEALRTLRHERCQSELNLQTQDIENRVMQHKKLLQDLQVKSLEVEQEHCVAMTGSISKKQEDWEVKWKKFLGLCPFKFILDHCPVSSVQFM</sequence>
<feature type="non-terminal residue" evidence="1">
    <location>
        <position position="1"/>
    </location>
</feature>
<dbReference type="PANTHER" id="PTHR16151:SF2">
    <property type="entry name" value="HAUS AUGMIN-LIKE COMPLEX SUBUNIT 6"/>
    <property type="match status" value="1"/>
</dbReference>
<feature type="non-terminal residue" evidence="1">
    <location>
        <position position="195"/>
    </location>
</feature>
<name>A0A850WRZ7_PIACA</name>
<dbReference type="EMBL" id="WAAB01006380">
    <property type="protein sequence ID" value="NWH72448.1"/>
    <property type="molecule type" value="Genomic_DNA"/>
</dbReference>
<comment type="caution">
    <text evidence="1">The sequence shown here is derived from an EMBL/GenBank/DDBJ whole genome shotgun (WGS) entry which is preliminary data.</text>
</comment>
<proteinExistence type="predicted"/>
<organism evidence="1 2">
    <name type="scientific">Piaya cayana</name>
    <name type="common">Common squirrel cuckoo</name>
    <dbReference type="NCBI Taxonomy" id="33601"/>
    <lineage>
        <taxon>Eukaryota</taxon>
        <taxon>Metazoa</taxon>
        <taxon>Chordata</taxon>
        <taxon>Craniata</taxon>
        <taxon>Vertebrata</taxon>
        <taxon>Euteleostomi</taxon>
        <taxon>Archelosauria</taxon>
        <taxon>Archosauria</taxon>
        <taxon>Dinosauria</taxon>
        <taxon>Saurischia</taxon>
        <taxon>Theropoda</taxon>
        <taxon>Coelurosauria</taxon>
        <taxon>Aves</taxon>
        <taxon>Neognathae</taxon>
        <taxon>Neoaves</taxon>
        <taxon>Otidimorphae</taxon>
        <taxon>Cuculiformes</taxon>
        <taxon>Coccyzidae</taxon>
        <taxon>Piaya</taxon>
    </lineage>
</organism>
<dbReference type="OrthoDB" id="5575722at2759"/>
<dbReference type="InterPro" id="IPR026797">
    <property type="entry name" value="HAUS_6"/>
</dbReference>
<dbReference type="AlphaFoldDB" id="A0A850WRZ7"/>
<accession>A0A850WRZ7</accession>
<evidence type="ECO:0000313" key="2">
    <source>
        <dbReference type="Proteomes" id="UP000653271"/>
    </source>
</evidence>
<reference evidence="1" key="1">
    <citation type="submission" date="2019-09" db="EMBL/GenBank/DDBJ databases">
        <title>Bird 10,000 Genomes (B10K) Project - Family phase.</title>
        <authorList>
            <person name="Zhang G."/>
        </authorList>
    </citation>
    <scope>NUCLEOTIDE SEQUENCE</scope>
    <source>
        <strain evidence="1">B10K-DU-008-47</strain>
        <tissue evidence="1">Mixed tissue sample</tissue>
    </source>
</reference>
<dbReference type="GO" id="GO:0008017">
    <property type="term" value="F:microtubule binding"/>
    <property type="evidence" value="ECO:0007669"/>
    <property type="project" value="TreeGrafter"/>
</dbReference>